<name>A0A1M5RQI4_9BACT</name>
<sequence length="295" mass="32854">MKKYLTIAFLFVAAQLVAQSFSEKIVRDFTFEKKSADNALMIANINGNISVQGYDGDKIMVEVTKTITAKTPARLEKGKTDIQLGVIDLADSLILYVSGECGNFTKQVSRNGHHNRKYWGYSWNNGCQDCHQEYSYKMDFTVKIPNGVNLTVSTVNDGDVQVENVNGTVIANNVNGSIRMKNLVRGTEASTINGDVDIEYAKNPPQDCRFYTLNGDINAWFQKGLAANLSFESFNGSFYTNIDKLESMPVTVEKKDSNKGMKYKVNDNRFKVGAGGALLDFETFNGNVYLKEKTN</sequence>
<dbReference type="STRING" id="947013.SAMN04488109_3516"/>
<feature type="chain" id="PRO_5013382207" description="Adhesin domain-containing protein" evidence="1">
    <location>
        <begin position="19"/>
        <end position="295"/>
    </location>
</feature>
<organism evidence="2 3">
    <name type="scientific">Chryseolinea serpens</name>
    <dbReference type="NCBI Taxonomy" id="947013"/>
    <lineage>
        <taxon>Bacteria</taxon>
        <taxon>Pseudomonadati</taxon>
        <taxon>Bacteroidota</taxon>
        <taxon>Cytophagia</taxon>
        <taxon>Cytophagales</taxon>
        <taxon>Fulvivirgaceae</taxon>
        <taxon>Chryseolinea</taxon>
    </lineage>
</organism>
<dbReference type="OrthoDB" id="937739at2"/>
<accession>A0A1M5RQI4</accession>
<keyword evidence="1" id="KW-0732">Signal</keyword>
<protein>
    <recommendedName>
        <fullName evidence="4">Adhesin domain-containing protein</fullName>
    </recommendedName>
</protein>
<dbReference type="EMBL" id="FQWQ01000002">
    <property type="protein sequence ID" value="SHH28440.1"/>
    <property type="molecule type" value="Genomic_DNA"/>
</dbReference>
<evidence type="ECO:0000313" key="3">
    <source>
        <dbReference type="Proteomes" id="UP000184212"/>
    </source>
</evidence>
<gene>
    <name evidence="2" type="ORF">SAMN04488109_3516</name>
</gene>
<dbReference type="AlphaFoldDB" id="A0A1M5RQI4"/>
<evidence type="ECO:0008006" key="4">
    <source>
        <dbReference type="Google" id="ProtNLM"/>
    </source>
</evidence>
<dbReference type="Proteomes" id="UP000184212">
    <property type="component" value="Unassembled WGS sequence"/>
</dbReference>
<evidence type="ECO:0000313" key="2">
    <source>
        <dbReference type="EMBL" id="SHH28440.1"/>
    </source>
</evidence>
<dbReference type="RefSeq" id="WP_073136454.1">
    <property type="nucleotide sequence ID" value="NZ_FQWQ01000002.1"/>
</dbReference>
<feature type="signal peptide" evidence="1">
    <location>
        <begin position="1"/>
        <end position="18"/>
    </location>
</feature>
<evidence type="ECO:0000256" key="1">
    <source>
        <dbReference type="SAM" id="SignalP"/>
    </source>
</evidence>
<proteinExistence type="predicted"/>
<reference evidence="2 3" key="1">
    <citation type="submission" date="2016-11" db="EMBL/GenBank/DDBJ databases">
        <authorList>
            <person name="Jaros S."/>
            <person name="Januszkiewicz K."/>
            <person name="Wedrychowicz H."/>
        </authorList>
    </citation>
    <scope>NUCLEOTIDE SEQUENCE [LARGE SCALE GENOMIC DNA]</scope>
    <source>
        <strain evidence="2 3">DSM 24574</strain>
    </source>
</reference>
<keyword evidence="3" id="KW-1185">Reference proteome</keyword>